<dbReference type="PANTHER" id="PTHR36447:SF1">
    <property type="entry name" value="BETA-GALACTOSIDASE GANA"/>
    <property type="match status" value="1"/>
</dbReference>
<dbReference type="Pfam" id="PF08532">
    <property type="entry name" value="Glyco_hydro_42M"/>
    <property type="match status" value="1"/>
</dbReference>
<keyword evidence="3" id="KW-1185">Reference proteome</keyword>
<evidence type="ECO:0000259" key="1">
    <source>
        <dbReference type="Pfam" id="PF08532"/>
    </source>
</evidence>
<keyword evidence="2" id="KW-0326">Glycosidase</keyword>
<name>A0A087B820_9BIFI</name>
<dbReference type="EMBL" id="JGZB01000011">
    <property type="protein sequence ID" value="KFI67170.1"/>
    <property type="molecule type" value="Genomic_DNA"/>
</dbReference>
<gene>
    <name evidence="2" type="ORF">BMAGN_1384</name>
</gene>
<comment type="caution">
    <text evidence="2">The sequence shown here is derived from an EMBL/GenBank/DDBJ whole genome shotgun (WGS) entry which is preliminary data.</text>
</comment>
<dbReference type="InterPro" id="IPR013738">
    <property type="entry name" value="Beta_galactosidase_Trimer"/>
</dbReference>
<reference evidence="2 3" key="1">
    <citation type="submission" date="2014-03" db="EMBL/GenBank/DDBJ databases">
        <title>Genomics of Bifidobacteria.</title>
        <authorList>
            <person name="Ventura M."/>
            <person name="Milani C."/>
            <person name="Lugli G.A."/>
        </authorList>
    </citation>
    <scope>NUCLEOTIDE SEQUENCE [LARGE SCALE GENOMIC DNA]</scope>
    <source>
        <strain evidence="2 3">LMG 11591</strain>
    </source>
</reference>
<organism evidence="2 3">
    <name type="scientific">Bifidobacterium magnum</name>
    <dbReference type="NCBI Taxonomy" id="1692"/>
    <lineage>
        <taxon>Bacteria</taxon>
        <taxon>Bacillati</taxon>
        <taxon>Actinomycetota</taxon>
        <taxon>Actinomycetes</taxon>
        <taxon>Bifidobacteriales</taxon>
        <taxon>Bifidobacteriaceae</taxon>
        <taxon>Bifidobacterium</taxon>
    </lineage>
</organism>
<dbReference type="SUPFAM" id="SSF52317">
    <property type="entry name" value="Class I glutamine amidotransferase-like"/>
    <property type="match status" value="1"/>
</dbReference>
<dbReference type="RefSeq" id="WP_022860159.1">
    <property type="nucleotide sequence ID" value="NZ_JGZB01000011.1"/>
</dbReference>
<dbReference type="EC" id="3.2.1.23" evidence="2"/>
<evidence type="ECO:0000313" key="3">
    <source>
        <dbReference type="Proteomes" id="UP000029052"/>
    </source>
</evidence>
<dbReference type="STRING" id="1692.BMAGN_1384"/>
<dbReference type="GO" id="GO:0004565">
    <property type="term" value="F:beta-galactosidase activity"/>
    <property type="evidence" value="ECO:0007669"/>
    <property type="project" value="UniProtKB-EC"/>
</dbReference>
<dbReference type="InterPro" id="IPR029062">
    <property type="entry name" value="Class_I_gatase-like"/>
</dbReference>
<dbReference type="AlphaFoldDB" id="A0A087B820"/>
<keyword evidence="2" id="KW-0378">Hydrolase</keyword>
<sequence>MSAGTRTTADNIAAYVNQGGVFLTGYMTGMHDENDLIVTGGYPGYLRELCGIWVEEIDAYADGERIPVTFADGTGAHGQMVASIVELEGARSLAQYGGTSFYAGTPAVTVRHTGRGAAYYVGTALDNAAMGHLVDTIAREYHIDTVESAEDVEIVRRHSEDGGEMFIVLNTCAEPRTMVNPYTGQPLALDAFDVRILTRQ</sequence>
<feature type="domain" description="Beta-galactosidase trimerisation" evidence="1">
    <location>
        <begin position="7"/>
        <end position="143"/>
    </location>
</feature>
<dbReference type="Gene3D" id="3.40.50.880">
    <property type="match status" value="1"/>
</dbReference>
<dbReference type="GO" id="GO:0005975">
    <property type="term" value="P:carbohydrate metabolic process"/>
    <property type="evidence" value="ECO:0007669"/>
    <property type="project" value="InterPro"/>
</dbReference>
<evidence type="ECO:0000313" key="2">
    <source>
        <dbReference type="EMBL" id="KFI67170.1"/>
    </source>
</evidence>
<dbReference type="eggNOG" id="COG1874">
    <property type="taxonomic scope" value="Bacteria"/>
</dbReference>
<dbReference type="InterPro" id="IPR003476">
    <property type="entry name" value="Glyco_hydro_42"/>
</dbReference>
<dbReference type="PANTHER" id="PTHR36447">
    <property type="entry name" value="BETA-GALACTOSIDASE GANA"/>
    <property type="match status" value="1"/>
</dbReference>
<dbReference type="CDD" id="cd03143">
    <property type="entry name" value="A4_beta-galactosidase_middle_domain"/>
    <property type="match status" value="1"/>
</dbReference>
<proteinExistence type="predicted"/>
<protein>
    <submittedName>
        <fullName evidence="2">Beta-galactosidase</fullName>
        <ecNumber evidence="2">3.2.1.23</ecNumber>
    </submittedName>
</protein>
<dbReference type="Proteomes" id="UP000029052">
    <property type="component" value="Unassembled WGS sequence"/>
</dbReference>
<accession>A0A087B820</accession>